<dbReference type="InterPro" id="IPR012674">
    <property type="entry name" value="Calycin"/>
</dbReference>
<reference evidence="2" key="1">
    <citation type="submission" date="2019-12" db="EMBL/GenBank/DDBJ databases">
        <title>The sialotranscriptome of the gopher-tortoise tick, Amblyomma tuberculatum.</title>
        <authorList>
            <person name="Karim S."/>
            <person name="Andersen J."/>
            <person name="Kumar D."/>
            <person name="Adamson S."/>
            <person name="Ennen J."/>
            <person name="Qualis C.P."/>
            <person name="Ribeiro J.M.C."/>
        </authorList>
    </citation>
    <scope>NUCLEOTIDE SEQUENCE</scope>
    <source>
        <strain evidence="2">Removed</strain>
        <tissue evidence="2">Salivary glands</tissue>
    </source>
</reference>
<name>A0A6M2E3S3_9ACAR</name>
<feature type="chain" id="PRO_5026831930" evidence="1">
    <location>
        <begin position="20"/>
        <end position="141"/>
    </location>
</feature>
<dbReference type="Gene3D" id="2.40.128.20">
    <property type="match status" value="1"/>
</dbReference>
<evidence type="ECO:0000313" key="2">
    <source>
        <dbReference type="EMBL" id="NOV52953.1"/>
    </source>
</evidence>
<dbReference type="GO" id="GO:0030682">
    <property type="term" value="P:symbiont-mediated perturbation of host defenses"/>
    <property type="evidence" value="ECO:0007669"/>
    <property type="project" value="InterPro"/>
</dbReference>
<sequence length="141" mass="16239">MAHSFLCVVIAMAFHCIEGQLVCTPSDVIAHKLEDAPDAWKNAREVSQSGQKDKAYPRDNEFSINLNSEGEEKLQDFQLIYTDYSHCALFWSWNLGYQVWVKSSYLIARRTVPPLCSLLYDLLGPHEKHVVYKWKICTAQQ</sequence>
<protein>
    <submittedName>
        <fullName evidence="2">Putative conserved secreted protein</fullName>
    </submittedName>
</protein>
<organism evidence="2">
    <name type="scientific">Amblyomma tuberculatum</name>
    <dbReference type="NCBI Taxonomy" id="48802"/>
    <lineage>
        <taxon>Eukaryota</taxon>
        <taxon>Metazoa</taxon>
        <taxon>Ecdysozoa</taxon>
        <taxon>Arthropoda</taxon>
        <taxon>Chelicerata</taxon>
        <taxon>Arachnida</taxon>
        <taxon>Acari</taxon>
        <taxon>Parasitiformes</taxon>
        <taxon>Ixodida</taxon>
        <taxon>Ixodoidea</taxon>
        <taxon>Ixodidae</taxon>
        <taxon>Amblyomminae</taxon>
        <taxon>Amblyomma</taxon>
    </lineage>
</organism>
<dbReference type="AlphaFoldDB" id="A0A6M2E3S3"/>
<dbReference type="GO" id="GO:0043176">
    <property type="term" value="F:amine binding"/>
    <property type="evidence" value="ECO:0007669"/>
    <property type="project" value="InterPro"/>
</dbReference>
<feature type="signal peptide" evidence="1">
    <location>
        <begin position="1"/>
        <end position="19"/>
    </location>
</feature>
<proteinExistence type="predicted"/>
<accession>A0A6M2E3S3</accession>
<dbReference type="EMBL" id="GIDH01001010">
    <property type="protein sequence ID" value="NOV52953.1"/>
    <property type="molecule type" value="Transcribed_RNA"/>
</dbReference>
<dbReference type="InterPro" id="IPR002970">
    <property type="entry name" value="Tick_his-bd"/>
</dbReference>
<keyword evidence="1" id="KW-0732">Signal</keyword>
<dbReference type="Pfam" id="PF02098">
    <property type="entry name" value="His_binding"/>
    <property type="match status" value="1"/>
</dbReference>
<evidence type="ECO:0000256" key="1">
    <source>
        <dbReference type="SAM" id="SignalP"/>
    </source>
</evidence>